<reference evidence="2" key="1">
    <citation type="submission" date="2021-06" db="EMBL/GenBank/DDBJ databases">
        <authorList>
            <person name="Hodson N. C."/>
            <person name="Mongue J. A."/>
            <person name="Jaron S. K."/>
        </authorList>
    </citation>
    <scope>NUCLEOTIDE SEQUENCE</scope>
</reference>
<comment type="caution">
    <text evidence="2">The sequence shown here is derived from an EMBL/GenBank/DDBJ whole genome shotgun (WGS) entry which is preliminary data.</text>
</comment>
<dbReference type="AlphaFoldDB" id="A0A8J2NZT9"/>
<dbReference type="Proteomes" id="UP000708208">
    <property type="component" value="Unassembled WGS sequence"/>
</dbReference>
<keyword evidence="1" id="KW-0812">Transmembrane</keyword>
<keyword evidence="1" id="KW-0472">Membrane</keyword>
<organism evidence="2 3">
    <name type="scientific">Allacma fusca</name>
    <dbReference type="NCBI Taxonomy" id="39272"/>
    <lineage>
        <taxon>Eukaryota</taxon>
        <taxon>Metazoa</taxon>
        <taxon>Ecdysozoa</taxon>
        <taxon>Arthropoda</taxon>
        <taxon>Hexapoda</taxon>
        <taxon>Collembola</taxon>
        <taxon>Symphypleona</taxon>
        <taxon>Sminthuridae</taxon>
        <taxon>Allacma</taxon>
    </lineage>
</organism>
<evidence type="ECO:0000313" key="2">
    <source>
        <dbReference type="EMBL" id="CAG7726665.1"/>
    </source>
</evidence>
<keyword evidence="1" id="KW-1133">Transmembrane helix</keyword>
<feature type="transmembrane region" description="Helical" evidence="1">
    <location>
        <begin position="21"/>
        <end position="38"/>
    </location>
</feature>
<proteinExistence type="predicted"/>
<keyword evidence="3" id="KW-1185">Reference proteome</keyword>
<feature type="non-terminal residue" evidence="2">
    <location>
        <position position="1"/>
    </location>
</feature>
<sequence>YNYRFGGPRALTAPYRVHFDKFIYSVFGIFDALLVTWVEPYKIPVSHPQL</sequence>
<dbReference type="EMBL" id="CAJVCH010138582">
    <property type="protein sequence ID" value="CAG7726665.1"/>
    <property type="molecule type" value="Genomic_DNA"/>
</dbReference>
<protein>
    <submittedName>
        <fullName evidence="2">Uncharacterized protein</fullName>
    </submittedName>
</protein>
<name>A0A8J2NZT9_9HEXA</name>
<evidence type="ECO:0000256" key="1">
    <source>
        <dbReference type="SAM" id="Phobius"/>
    </source>
</evidence>
<evidence type="ECO:0000313" key="3">
    <source>
        <dbReference type="Proteomes" id="UP000708208"/>
    </source>
</evidence>
<accession>A0A8J2NZT9</accession>
<gene>
    <name evidence="2" type="ORF">AFUS01_LOCUS15563</name>
</gene>